<gene>
    <name evidence="6" type="ORF">AE618_11440</name>
</gene>
<keyword evidence="2" id="KW-0813">Transport</keyword>
<evidence type="ECO:0000313" key="7">
    <source>
        <dbReference type="Proteomes" id="UP000037822"/>
    </source>
</evidence>
<comment type="similarity">
    <text evidence="1">Belongs to the bacterial solute-binding protein 3 family.</text>
</comment>
<evidence type="ECO:0000256" key="1">
    <source>
        <dbReference type="ARBA" id="ARBA00010333"/>
    </source>
</evidence>
<evidence type="ECO:0000259" key="5">
    <source>
        <dbReference type="SMART" id="SM00062"/>
    </source>
</evidence>
<dbReference type="SUPFAM" id="SSF53850">
    <property type="entry name" value="Periplasmic binding protein-like II"/>
    <property type="match status" value="1"/>
</dbReference>
<reference evidence="6 7" key="1">
    <citation type="submission" date="2015-07" db="EMBL/GenBank/DDBJ databases">
        <title>Whole genome sequencing of Bosea vaviloviae isolated from cave pool.</title>
        <authorList>
            <person name="Tan N.E.H."/>
            <person name="Lee Y.P."/>
            <person name="Gan H.M."/>
            <person name="Barton H."/>
            <person name="Savka M.A."/>
        </authorList>
    </citation>
    <scope>NUCLEOTIDE SEQUENCE [LARGE SCALE GENOMIC DNA]</scope>
    <source>
        <strain evidence="6 7">SD260</strain>
    </source>
</reference>
<comment type="caution">
    <text evidence="6">The sequence shown here is derived from an EMBL/GenBank/DDBJ whole genome shotgun (WGS) entry which is preliminary data.</text>
</comment>
<evidence type="ECO:0000256" key="2">
    <source>
        <dbReference type="ARBA" id="ARBA00022448"/>
    </source>
</evidence>
<evidence type="ECO:0000256" key="3">
    <source>
        <dbReference type="ARBA" id="ARBA00022729"/>
    </source>
</evidence>
<accession>A0A0N1N2I2</accession>
<dbReference type="GO" id="GO:0006865">
    <property type="term" value="P:amino acid transport"/>
    <property type="evidence" value="ECO:0007669"/>
    <property type="project" value="TreeGrafter"/>
</dbReference>
<name>A0A0N1N2I2_9HYPH</name>
<dbReference type="EMBL" id="LGSZ01000037">
    <property type="protein sequence ID" value="KPH80832.1"/>
    <property type="molecule type" value="Genomic_DNA"/>
</dbReference>
<dbReference type="CDD" id="cd13692">
    <property type="entry name" value="PBP2_BztA"/>
    <property type="match status" value="1"/>
</dbReference>
<sequence>MQKAADGFGETMMMTKRLLAATAILAASASLASAQQLAPSPTLDAIKARGHIECGVHLGLPGFSFADDKGEWTGLDVDYCKALAAAVLGDAKKVKFTPTSVQQRWPILQSGQVDLLSRNSTITFSRNASLGLNFQGINFYEGQTFIVRKATNAKSAADLDGASVCVAAGSTEEKNASDWFLERNLKVTITNFQKNDDAIAAYDAGRCDAYTAGVGALAGQRAKLKVPGDHIILTQPISNDPQGPVTRWGDERWQLIVRWVLNGTIAAEMLGVTSANADQMKASSKNSEVRRLLGAEGNFGAMMGLSNDWMYNAIKQVGNYGESFERTVGMGSGLKLERGQNQLWTKGGLLFTPPFQ</sequence>
<dbReference type="Proteomes" id="UP000037822">
    <property type="component" value="Unassembled WGS sequence"/>
</dbReference>
<protein>
    <submittedName>
        <fullName evidence="6">Amino acid ABC transporter substrate-binding protein</fullName>
    </submittedName>
</protein>
<organism evidence="6 7">
    <name type="scientific">Bosea vaviloviae</name>
    <dbReference type="NCBI Taxonomy" id="1526658"/>
    <lineage>
        <taxon>Bacteria</taxon>
        <taxon>Pseudomonadati</taxon>
        <taxon>Pseudomonadota</taxon>
        <taxon>Alphaproteobacteria</taxon>
        <taxon>Hyphomicrobiales</taxon>
        <taxon>Boseaceae</taxon>
        <taxon>Bosea</taxon>
    </lineage>
</organism>
<dbReference type="PATRIC" id="fig|1526658.3.peg.2598"/>
<dbReference type="InterPro" id="IPR051455">
    <property type="entry name" value="Bact_solute-bind_prot3"/>
</dbReference>
<dbReference type="PANTHER" id="PTHR30085:SF7">
    <property type="entry name" value="AMINO-ACID ABC TRANSPORTER-BINDING PROTEIN YHDW-RELATED"/>
    <property type="match status" value="1"/>
</dbReference>
<feature type="domain" description="Solute-binding protein family 3/N-terminal" evidence="5">
    <location>
        <begin position="51"/>
        <end position="273"/>
    </location>
</feature>
<evidence type="ECO:0000313" key="6">
    <source>
        <dbReference type="EMBL" id="KPH80832.1"/>
    </source>
</evidence>
<dbReference type="PANTHER" id="PTHR30085">
    <property type="entry name" value="AMINO ACID ABC TRANSPORTER PERMEASE"/>
    <property type="match status" value="1"/>
</dbReference>
<evidence type="ECO:0000256" key="4">
    <source>
        <dbReference type="SAM" id="SignalP"/>
    </source>
</evidence>
<feature type="chain" id="PRO_5005878458" evidence="4">
    <location>
        <begin position="35"/>
        <end position="356"/>
    </location>
</feature>
<dbReference type="Pfam" id="PF00497">
    <property type="entry name" value="SBP_bac_3"/>
    <property type="match status" value="1"/>
</dbReference>
<dbReference type="SMART" id="SM00062">
    <property type="entry name" value="PBPb"/>
    <property type="match status" value="1"/>
</dbReference>
<proteinExistence type="inferred from homology"/>
<dbReference type="Gene3D" id="3.40.190.10">
    <property type="entry name" value="Periplasmic binding protein-like II"/>
    <property type="match status" value="2"/>
</dbReference>
<keyword evidence="7" id="KW-1185">Reference proteome</keyword>
<keyword evidence="3 4" id="KW-0732">Signal</keyword>
<feature type="signal peptide" evidence="4">
    <location>
        <begin position="1"/>
        <end position="34"/>
    </location>
</feature>
<dbReference type="AlphaFoldDB" id="A0A0N1N2I2"/>
<dbReference type="InterPro" id="IPR001638">
    <property type="entry name" value="Solute-binding_3/MltF_N"/>
</dbReference>